<evidence type="ECO:0000259" key="5">
    <source>
        <dbReference type="Pfam" id="PF04840"/>
    </source>
</evidence>
<dbReference type="PANTHER" id="PTHR12811:SF0">
    <property type="entry name" value="VACUOLAR PROTEIN SORTING-ASSOCIATED PROTEIN 16 HOMOLOG"/>
    <property type="match status" value="1"/>
</dbReference>
<dbReference type="Gene3D" id="2.130.10.10">
    <property type="entry name" value="YVTN repeat-like/Quinoprotein amine dehydrogenase"/>
    <property type="match status" value="1"/>
</dbReference>
<organism evidence="7">
    <name type="scientific">Phallusia mammillata</name>
    <dbReference type="NCBI Taxonomy" id="59560"/>
    <lineage>
        <taxon>Eukaryota</taxon>
        <taxon>Metazoa</taxon>
        <taxon>Chordata</taxon>
        <taxon>Tunicata</taxon>
        <taxon>Ascidiacea</taxon>
        <taxon>Phlebobranchia</taxon>
        <taxon>Ascidiidae</taxon>
        <taxon>Phallusia</taxon>
    </lineage>
</organism>
<dbReference type="PIRSF" id="PIRSF007949">
    <property type="entry name" value="VPS16"/>
    <property type="match status" value="1"/>
</dbReference>
<keyword evidence="4" id="KW-0967">Endosome</keyword>
<dbReference type="Gene3D" id="1.10.150.780">
    <property type="entry name" value="Vps16, C-terminal region"/>
    <property type="match status" value="1"/>
</dbReference>
<proteinExistence type="evidence at transcript level"/>
<accession>A0A6F9DVZ3</accession>
<dbReference type="EMBL" id="LR791765">
    <property type="protein sequence ID" value="CAB3267627.1"/>
    <property type="molecule type" value="mRNA"/>
</dbReference>
<comment type="subunit">
    <text evidence="3">Core component of at least two putative endosomal tethering complexes, the homotypic fusion and vacuole protein sorting (HOPS) complex and the class C core vacuole/endosome tethering (CORVET) complex. Their common core is composed of the class C Vps proteins VPS11, VPS16, VPS18 and VPS33A, which in HOPS further associates with VPS39 and VPS41 and in CORVET with VPS8 and TGFBRAP1. Interacts with RAB5C. Interacts with STX17, MON1B. Associates with adapter protein complex 3 (AP-3) and clathrin:AP-3 complexes.</text>
</comment>
<evidence type="ECO:0000256" key="3">
    <source>
        <dbReference type="ARBA" id="ARBA00061859"/>
    </source>
</evidence>
<evidence type="ECO:0000256" key="1">
    <source>
        <dbReference type="ARBA" id="ARBA00009250"/>
    </source>
</evidence>
<dbReference type="InterPro" id="IPR006925">
    <property type="entry name" value="Vps16_C"/>
</dbReference>
<name>A0A6F9DVZ3_9ASCI</name>
<feature type="domain" description="Vps16 N-terminal" evidence="6">
    <location>
        <begin position="4"/>
        <end position="428"/>
    </location>
</feature>
<keyword evidence="4" id="KW-0813">Transport</keyword>
<keyword evidence="4" id="KW-0653">Protein transport</keyword>
<dbReference type="PANTHER" id="PTHR12811">
    <property type="entry name" value="VACUOLAR PROTEIN SORTING VPS16"/>
    <property type="match status" value="1"/>
</dbReference>
<feature type="domain" description="Vps16 C-terminal" evidence="5">
    <location>
        <begin position="535"/>
        <end position="846"/>
    </location>
</feature>
<dbReference type="InterPro" id="IPR006926">
    <property type="entry name" value="Vps16_N"/>
</dbReference>
<dbReference type="GO" id="GO:0042144">
    <property type="term" value="P:vacuole fusion, non-autophagic"/>
    <property type="evidence" value="ECO:0007669"/>
    <property type="project" value="TreeGrafter"/>
</dbReference>
<protein>
    <recommendedName>
        <fullName evidence="2 4">Vacuolar protein sorting-associated protein 16 homolog</fullName>
    </recommendedName>
</protein>
<dbReference type="GO" id="GO:0005765">
    <property type="term" value="C:lysosomal membrane"/>
    <property type="evidence" value="ECO:0007669"/>
    <property type="project" value="UniProtKB-SubCell"/>
</dbReference>
<dbReference type="AlphaFoldDB" id="A0A6F9DVZ3"/>
<dbReference type="InterPro" id="IPR016534">
    <property type="entry name" value="VPS16"/>
</dbReference>
<dbReference type="GO" id="GO:0016197">
    <property type="term" value="P:endosomal transport"/>
    <property type="evidence" value="ECO:0007669"/>
    <property type="project" value="TreeGrafter"/>
</dbReference>
<reference evidence="7" key="1">
    <citation type="submission" date="2020-04" db="EMBL/GenBank/DDBJ databases">
        <authorList>
            <person name="Neveu A P."/>
        </authorList>
    </citation>
    <scope>NUCLEOTIDE SEQUENCE</scope>
    <source>
        <tissue evidence="7">Whole embryo</tissue>
    </source>
</reference>
<sequence length="855" mass="96293">MSETIDWNPFGQKTIRKCTLYSPMCWKSNIDLSRKLSCISKYGGLIALSNDESQGSKAGNRPDVTIYNAAGKEISTFRWNSGALIGMAWTHNDDLLCLQEDGQVLIYNVFGQFQRSFTMGKDCRDNKVMEFEVFIGQQGTGLVAMSGLFRFLLVNNVDDPKVRILADVPGLKTTPPSSWCVLPGSRTSKVLAANDNDVYLLDQGGHCSQQIPTGLTANPSSYISMAVSVDGKHVALYMNTGTIWIGSSDFQEKYCEFNTNDGRRPKQLLWCCDSITSNTRRLSDRDIAIVVYWPKTLLVVGPKKDWVRYSVEEDLNVPSGMASAVLSADMDGIRIVTVNRHDFLQHVPNAVEGIFKVGSMAPGALLNDAAKEYNHQSEKADEYLRMLLDNGQLPEAVEKCTLAAAAEFQPRIQKLLLSAASFGKSFVPSIKLTDLFVNTCQNLRILNAVRDFNIGIALTAAQLQHLTINCLIDRLVSRREFQLAFHICKYLKIPEDQGSSRILSHWACYKVQQSNVDDTSNARAIRDKLQSARGVSYADIAEKAVESGRKDLAIKLLEFEPRAAEQVRLLSKLGKHTLALEKAVMSGNTDLAYSAIARLRERTNLSEFLVAIRQQPIAYKLYLKSCREQNEQMLKDLHEQEDNFIELAHCHIHDSCSTFRPEDRVMSLHAALDSFSKARDDFGVKATEEQLQLLRDQTNFEQQTDHSFAELSMHDTIHELLITNQLKKAEQLRKQYKVNDKRWWWLRIQSLAEIGSFNELESFSKSKKSPIGYLPFIEMCMKYNAPGEVPKYISKVSQEKRVSALLKVGNVKAAADLAIQTRNLVDLDMTLKRCGVEHREIAEQVKGALMQLQRR</sequence>
<keyword evidence="4" id="KW-0472">Membrane</keyword>
<comment type="subcellular location">
    <subcellularLocation>
        <location evidence="4">Late endosome membrane</location>
        <topology evidence="4">Peripheral membrane protein</topology>
        <orientation evidence="4">Cytoplasmic side</orientation>
    </subcellularLocation>
    <subcellularLocation>
        <location evidence="4">Lysosome membrane</location>
        <topology evidence="4">Peripheral membrane protein</topology>
        <orientation evidence="4">Cytoplasmic side</orientation>
    </subcellularLocation>
    <text evidence="4">Cytoplasmic, peripheral membrane protein associated with late endosomes/lysosomes.</text>
</comment>
<comment type="function">
    <text evidence="4">Plays a role in vesicle-mediated protein trafficking to lysosomal compartments including the endocytic membrane transport and autophagic pathways. Believed to act as a core component of the putative HOPS and CORVET endosomal tethering complexes.</text>
</comment>
<dbReference type="Pfam" id="PF04841">
    <property type="entry name" value="Vps16_N"/>
    <property type="match status" value="1"/>
</dbReference>
<dbReference type="SUPFAM" id="SSF82171">
    <property type="entry name" value="DPP6 N-terminal domain-like"/>
    <property type="match status" value="1"/>
</dbReference>
<dbReference type="GO" id="GO:0033263">
    <property type="term" value="C:CORVET complex"/>
    <property type="evidence" value="ECO:0007669"/>
    <property type="project" value="UniProtKB-UniRule"/>
</dbReference>
<evidence type="ECO:0000259" key="6">
    <source>
        <dbReference type="Pfam" id="PF04841"/>
    </source>
</evidence>
<dbReference type="GO" id="GO:0030897">
    <property type="term" value="C:HOPS complex"/>
    <property type="evidence" value="ECO:0007669"/>
    <property type="project" value="UniProtKB-UniRule"/>
</dbReference>
<dbReference type="InterPro" id="IPR038132">
    <property type="entry name" value="Vps16_C_sf"/>
</dbReference>
<dbReference type="GO" id="GO:0031902">
    <property type="term" value="C:late endosome membrane"/>
    <property type="evidence" value="ECO:0007669"/>
    <property type="project" value="UniProtKB-SubCell"/>
</dbReference>
<comment type="similarity">
    <text evidence="1 4">Belongs to the VPS16 family.</text>
</comment>
<dbReference type="GO" id="GO:0003779">
    <property type="term" value="F:actin binding"/>
    <property type="evidence" value="ECO:0007669"/>
    <property type="project" value="TreeGrafter"/>
</dbReference>
<keyword evidence="4" id="KW-0458">Lysosome</keyword>
<dbReference type="InterPro" id="IPR015943">
    <property type="entry name" value="WD40/YVTN_repeat-like_dom_sf"/>
</dbReference>
<dbReference type="Pfam" id="PF04840">
    <property type="entry name" value="Vps16_C"/>
    <property type="match status" value="1"/>
</dbReference>
<dbReference type="FunFam" id="1.10.150.780:FF:000001">
    <property type="entry name" value="Vacuolar protein sorting-associated protein 16 homolog"/>
    <property type="match status" value="1"/>
</dbReference>
<evidence type="ECO:0000313" key="7">
    <source>
        <dbReference type="EMBL" id="CAB3267627.1"/>
    </source>
</evidence>
<dbReference type="GO" id="GO:0006886">
    <property type="term" value="P:intracellular protein transport"/>
    <property type="evidence" value="ECO:0007669"/>
    <property type="project" value="InterPro"/>
</dbReference>
<evidence type="ECO:0000256" key="2">
    <source>
        <dbReference type="ARBA" id="ARBA00017947"/>
    </source>
</evidence>
<evidence type="ECO:0000256" key="4">
    <source>
        <dbReference type="PIRNR" id="PIRNR007949"/>
    </source>
</evidence>
<gene>
    <name evidence="7" type="primary">Vps16</name>
</gene>